<evidence type="ECO:0000313" key="1">
    <source>
        <dbReference type="EMBL" id="TFK58528.1"/>
    </source>
</evidence>
<gene>
    <name evidence="1" type="ORF">BDN72DRAFT_906655</name>
</gene>
<organism evidence="1 2">
    <name type="scientific">Pluteus cervinus</name>
    <dbReference type="NCBI Taxonomy" id="181527"/>
    <lineage>
        <taxon>Eukaryota</taxon>
        <taxon>Fungi</taxon>
        <taxon>Dikarya</taxon>
        <taxon>Basidiomycota</taxon>
        <taxon>Agaricomycotina</taxon>
        <taxon>Agaricomycetes</taxon>
        <taxon>Agaricomycetidae</taxon>
        <taxon>Agaricales</taxon>
        <taxon>Pluteineae</taxon>
        <taxon>Pluteaceae</taxon>
        <taxon>Pluteus</taxon>
    </lineage>
</organism>
<keyword evidence="2" id="KW-1185">Reference proteome</keyword>
<proteinExistence type="predicted"/>
<dbReference type="EMBL" id="ML209316">
    <property type="protein sequence ID" value="TFK58528.1"/>
    <property type="molecule type" value="Genomic_DNA"/>
</dbReference>
<reference evidence="1 2" key="1">
    <citation type="journal article" date="2019" name="Nat. Ecol. Evol.">
        <title>Megaphylogeny resolves global patterns of mushroom evolution.</title>
        <authorList>
            <person name="Varga T."/>
            <person name="Krizsan K."/>
            <person name="Foldi C."/>
            <person name="Dima B."/>
            <person name="Sanchez-Garcia M."/>
            <person name="Sanchez-Ramirez S."/>
            <person name="Szollosi G.J."/>
            <person name="Szarkandi J.G."/>
            <person name="Papp V."/>
            <person name="Albert L."/>
            <person name="Andreopoulos W."/>
            <person name="Angelini C."/>
            <person name="Antonin V."/>
            <person name="Barry K.W."/>
            <person name="Bougher N.L."/>
            <person name="Buchanan P."/>
            <person name="Buyck B."/>
            <person name="Bense V."/>
            <person name="Catcheside P."/>
            <person name="Chovatia M."/>
            <person name="Cooper J."/>
            <person name="Damon W."/>
            <person name="Desjardin D."/>
            <person name="Finy P."/>
            <person name="Geml J."/>
            <person name="Haridas S."/>
            <person name="Hughes K."/>
            <person name="Justo A."/>
            <person name="Karasinski D."/>
            <person name="Kautmanova I."/>
            <person name="Kiss B."/>
            <person name="Kocsube S."/>
            <person name="Kotiranta H."/>
            <person name="LaButti K.M."/>
            <person name="Lechner B.E."/>
            <person name="Liimatainen K."/>
            <person name="Lipzen A."/>
            <person name="Lukacs Z."/>
            <person name="Mihaltcheva S."/>
            <person name="Morgado L.N."/>
            <person name="Niskanen T."/>
            <person name="Noordeloos M.E."/>
            <person name="Ohm R.A."/>
            <person name="Ortiz-Santana B."/>
            <person name="Ovrebo C."/>
            <person name="Racz N."/>
            <person name="Riley R."/>
            <person name="Savchenko A."/>
            <person name="Shiryaev A."/>
            <person name="Soop K."/>
            <person name="Spirin V."/>
            <person name="Szebenyi C."/>
            <person name="Tomsovsky M."/>
            <person name="Tulloss R.E."/>
            <person name="Uehling J."/>
            <person name="Grigoriev I.V."/>
            <person name="Vagvolgyi C."/>
            <person name="Papp T."/>
            <person name="Martin F.M."/>
            <person name="Miettinen O."/>
            <person name="Hibbett D.S."/>
            <person name="Nagy L.G."/>
        </authorList>
    </citation>
    <scope>NUCLEOTIDE SEQUENCE [LARGE SCALE GENOMIC DNA]</scope>
    <source>
        <strain evidence="1 2">NL-1719</strain>
    </source>
</reference>
<protein>
    <submittedName>
        <fullName evidence="1">Uncharacterized protein</fullName>
    </submittedName>
</protein>
<name>A0ACD2ZYT6_9AGAR</name>
<accession>A0ACD2ZYT6</accession>
<evidence type="ECO:0000313" key="2">
    <source>
        <dbReference type="Proteomes" id="UP000308600"/>
    </source>
</evidence>
<dbReference type="Proteomes" id="UP000308600">
    <property type="component" value="Unassembled WGS sequence"/>
</dbReference>
<sequence length="532" mass="60046">MGKETIPNSNIVERRRVMKRIRKLSRRIRQLKYRCNELAHINRLPPELLIRIFLFLQSDFYEVQAGDYYRWTVVSHISRSWRALALGAKQLWTGTSEDMSEVESPWVAASLERSRPLKVDVVLRIDSREPQSRPIYCNPTTRTLCVNVVGHSCENYWGSSDIAERIRALEAPALEEFELTGTDQFGEPEDSADSDHSPPALFNSCAPYLQSIKIVGFNISLGSIPFQGMTSLTLRYKHEHYGVLSFRALFDFLRMNPALRLLHLEYALLDADDVDDDVPIHLPSLSSMTLFFPTRACIRLLSCLVVPPSCWAIIWGCSTPSDIRDVSSHIFFDAILSRLSNDPTEFNGLEFELGNDFVSFDLRRKIHWENETWAPEASIQIRFISPADADGISLTLPSLSSYSDVWSIQLCASPGGCSASTIEALMSSLSLLPSLLEMQPLDSPFLLALSDHLYANPLSFTKLNKIDVFTEDGVTPPLDSIDRLARALSIRKESKGNPIGLILNDSCGWAERGPYRDVLDRLRMVASELHIF</sequence>